<protein>
    <submittedName>
        <fullName evidence="2">LPS export ABC transporter periplasmic protein LptC</fullName>
    </submittedName>
</protein>
<name>A0A2S8AGP0_9FLAO</name>
<evidence type="ECO:0000313" key="2">
    <source>
        <dbReference type="EMBL" id="PQL95555.1"/>
    </source>
</evidence>
<dbReference type="GO" id="GO:0015221">
    <property type="term" value="F:lipopolysaccharide transmembrane transporter activity"/>
    <property type="evidence" value="ECO:0007669"/>
    <property type="project" value="InterPro"/>
</dbReference>
<dbReference type="Pfam" id="PF06835">
    <property type="entry name" value="LptC"/>
    <property type="match status" value="1"/>
</dbReference>
<evidence type="ECO:0000256" key="1">
    <source>
        <dbReference type="SAM" id="SignalP"/>
    </source>
</evidence>
<proteinExistence type="predicted"/>
<dbReference type="InterPro" id="IPR010664">
    <property type="entry name" value="LipoPS_assembly_LptC-rel"/>
</dbReference>
<dbReference type="OrthoDB" id="9812080at2"/>
<feature type="signal peptide" evidence="1">
    <location>
        <begin position="1"/>
        <end position="25"/>
    </location>
</feature>
<dbReference type="InterPro" id="IPR026265">
    <property type="entry name" value="LptC"/>
</dbReference>
<keyword evidence="3" id="KW-1185">Reference proteome</keyword>
<dbReference type="Gene3D" id="2.60.450.10">
    <property type="entry name" value="Lipopolysaccharide (LPS) transport protein A like domain"/>
    <property type="match status" value="1"/>
</dbReference>
<keyword evidence="1" id="KW-0732">Signal</keyword>
<reference evidence="2 3" key="1">
    <citation type="submission" date="2018-02" db="EMBL/GenBank/DDBJ databases">
        <title>Genome sequences of Apibacter spp., gut symbionts of Asian honey bees.</title>
        <authorList>
            <person name="Kwong W.K."/>
            <person name="Steele M.I."/>
            <person name="Moran N.A."/>
        </authorList>
    </citation>
    <scope>NUCLEOTIDE SEQUENCE [LARGE SCALE GENOMIC DNA]</scope>
    <source>
        <strain evidence="3">wkB301</strain>
    </source>
</reference>
<dbReference type="PROSITE" id="PS51257">
    <property type="entry name" value="PROKAR_LIPOPROTEIN"/>
    <property type="match status" value="1"/>
</dbReference>
<evidence type="ECO:0000313" key="3">
    <source>
        <dbReference type="Proteomes" id="UP000238042"/>
    </source>
</evidence>
<comment type="caution">
    <text evidence="2">The sequence shown here is derived from an EMBL/GenBank/DDBJ whole genome shotgun (WGS) entry which is preliminary data.</text>
</comment>
<dbReference type="GO" id="GO:0005886">
    <property type="term" value="C:plasma membrane"/>
    <property type="evidence" value="ECO:0007669"/>
    <property type="project" value="InterPro"/>
</dbReference>
<dbReference type="NCBIfam" id="TIGR04409">
    <property type="entry name" value="LptC_YrbK"/>
    <property type="match status" value="1"/>
</dbReference>
<dbReference type="Proteomes" id="UP000238042">
    <property type="component" value="Unassembled WGS sequence"/>
</dbReference>
<organism evidence="2 3">
    <name type="scientific">Apibacter adventoris</name>
    <dbReference type="NCBI Taxonomy" id="1679466"/>
    <lineage>
        <taxon>Bacteria</taxon>
        <taxon>Pseudomonadati</taxon>
        <taxon>Bacteroidota</taxon>
        <taxon>Flavobacteriia</taxon>
        <taxon>Flavobacteriales</taxon>
        <taxon>Weeksellaceae</taxon>
        <taxon>Apibacter</taxon>
    </lineage>
</organism>
<dbReference type="AlphaFoldDB" id="A0A2S8AGP0"/>
<gene>
    <name evidence="2" type="primary">lptC</name>
    <name evidence="2" type="ORF">C4S77_01810</name>
</gene>
<dbReference type="RefSeq" id="WP_105245621.1">
    <property type="nucleotide sequence ID" value="NZ_PSZM01000001.1"/>
</dbReference>
<accession>A0A2S8AGP0</accession>
<sequence>MKSKVRLIKIIAFIYLVFCSTISCSDDSTENLGKKNKNFVSRKIFNAHVVITDSIYKVINLRSPLIEEYEFAQTPYTEFPKGIDMDFYEKGKKPGHLKADYAKVIEVTGWYEARNNVVLINSSNDTLKTNRIFWDKKNRRIFSNDTVKIYRADGITTNISEHGIESTEDFKNYKLKKNKGTLPYNNELKK</sequence>
<feature type="chain" id="PRO_5015546915" evidence="1">
    <location>
        <begin position="26"/>
        <end position="190"/>
    </location>
</feature>
<dbReference type="EMBL" id="PSZM01000001">
    <property type="protein sequence ID" value="PQL95555.1"/>
    <property type="molecule type" value="Genomic_DNA"/>
</dbReference>